<dbReference type="AlphaFoldDB" id="A0A3R7MHR1"/>
<keyword evidence="2 4" id="KW-0238">DNA-binding</keyword>
<evidence type="ECO:0000259" key="6">
    <source>
        <dbReference type="PROSITE" id="PS51504"/>
    </source>
</evidence>
<keyword evidence="4" id="KW-0158">Chromosome</keyword>
<reference evidence="7 8" key="2">
    <citation type="submission" date="2019-01" db="EMBL/GenBank/DDBJ databases">
        <title>The decoding of complex shrimp genome reveals the adaptation for benthos swimmer, frequently molting mechanism and breeding impact on genome.</title>
        <authorList>
            <person name="Sun Y."/>
            <person name="Gao Y."/>
            <person name="Yu Y."/>
        </authorList>
    </citation>
    <scope>NUCLEOTIDE SEQUENCE [LARGE SCALE GENOMIC DNA]</scope>
    <source>
        <tissue evidence="7">Muscle</tissue>
    </source>
</reference>
<feature type="chain" id="PRO_5018651458" description="H15 domain-containing protein" evidence="5">
    <location>
        <begin position="19"/>
        <end position="111"/>
    </location>
</feature>
<proteinExistence type="inferred from homology"/>
<protein>
    <recommendedName>
        <fullName evidence="6">H15 domain-containing protein</fullName>
    </recommendedName>
</protein>
<dbReference type="Gene3D" id="1.10.10.10">
    <property type="entry name" value="Winged helix-like DNA-binding domain superfamily/Winged helix DNA-binding domain"/>
    <property type="match status" value="1"/>
</dbReference>
<feature type="signal peptide" evidence="5">
    <location>
        <begin position="1"/>
        <end position="18"/>
    </location>
</feature>
<gene>
    <name evidence="7" type="ORF">C7M84_020116</name>
</gene>
<dbReference type="PRINTS" id="PR00624">
    <property type="entry name" value="HISTONEH5"/>
</dbReference>
<dbReference type="InterPro" id="IPR036390">
    <property type="entry name" value="WH_DNA-bd_sf"/>
</dbReference>
<accession>A0A3R7MHR1</accession>
<comment type="caution">
    <text evidence="7">The sequence shown here is derived from an EMBL/GenBank/DDBJ whole genome shotgun (WGS) entry which is preliminary data.</text>
</comment>
<evidence type="ECO:0000256" key="3">
    <source>
        <dbReference type="ARBA" id="ARBA00023242"/>
    </source>
</evidence>
<feature type="domain" description="H15" evidence="6">
    <location>
        <begin position="1"/>
        <end position="61"/>
    </location>
</feature>
<dbReference type="SUPFAM" id="SSF46785">
    <property type="entry name" value="Winged helix' DNA-binding domain"/>
    <property type="match status" value="1"/>
</dbReference>
<reference evidence="7 8" key="1">
    <citation type="submission" date="2018-04" db="EMBL/GenBank/DDBJ databases">
        <authorList>
            <person name="Zhang X."/>
            <person name="Yuan J."/>
            <person name="Li F."/>
            <person name="Xiang J."/>
        </authorList>
    </citation>
    <scope>NUCLEOTIDE SEQUENCE [LARGE SCALE GENOMIC DNA]</scope>
    <source>
        <tissue evidence="7">Muscle</tissue>
    </source>
</reference>
<comment type="function">
    <text evidence="1">Histones H1 are necessary for the condensation of nucleosome chains into higher-order structures.</text>
</comment>
<sequence>MRLRCLPSFPAILRVIVASFQLGVERAAGVHLKQALRRGVAAESLQQTKGVGASGSFKLSKEELKKAVPIRDSAEKKVTKNEEKIPRRATEIAKKSTSNVRIVKILRFPTQ</sequence>
<dbReference type="Pfam" id="PF00538">
    <property type="entry name" value="Linker_histone"/>
    <property type="match status" value="1"/>
</dbReference>
<dbReference type="OrthoDB" id="10070354at2759"/>
<dbReference type="EMBL" id="QCYY01003855">
    <property type="protein sequence ID" value="ROT62053.1"/>
    <property type="molecule type" value="Genomic_DNA"/>
</dbReference>
<dbReference type="PROSITE" id="PS51504">
    <property type="entry name" value="H15"/>
    <property type="match status" value="1"/>
</dbReference>
<keyword evidence="8" id="KW-1185">Reference proteome</keyword>
<comment type="similarity">
    <text evidence="4">Belongs to the histone H1/H5 family.</text>
</comment>
<keyword evidence="3 4" id="KW-0539">Nucleus</keyword>
<evidence type="ECO:0000313" key="7">
    <source>
        <dbReference type="EMBL" id="ROT62053.1"/>
    </source>
</evidence>
<dbReference type="GO" id="GO:0003677">
    <property type="term" value="F:DNA binding"/>
    <property type="evidence" value="ECO:0007669"/>
    <property type="project" value="UniProtKB-KW"/>
</dbReference>
<dbReference type="GO" id="GO:0000786">
    <property type="term" value="C:nucleosome"/>
    <property type="evidence" value="ECO:0007669"/>
    <property type="project" value="InterPro"/>
</dbReference>
<evidence type="ECO:0000313" key="8">
    <source>
        <dbReference type="Proteomes" id="UP000283509"/>
    </source>
</evidence>
<dbReference type="Proteomes" id="UP000283509">
    <property type="component" value="Unassembled WGS sequence"/>
</dbReference>
<dbReference type="GO" id="GO:0005634">
    <property type="term" value="C:nucleus"/>
    <property type="evidence" value="ECO:0007669"/>
    <property type="project" value="UniProtKB-SubCell"/>
</dbReference>
<keyword evidence="5" id="KW-0732">Signal</keyword>
<dbReference type="InterPro" id="IPR005819">
    <property type="entry name" value="H1/H5"/>
</dbReference>
<comment type="subcellular location">
    <subcellularLocation>
        <location evidence="4">Nucleus</location>
    </subcellularLocation>
</comment>
<organism evidence="7 8">
    <name type="scientific">Penaeus vannamei</name>
    <name type="common">Whiteleg shrimp</name>
    <name type="synonym">Litopenaeus vannamei</name>
    <dbReference type="NCBI Taxonomy" id="6689"/>
    <lineage>
        <taxon>Eukaryota</taxon>
        <taxon>Metazoa</taxon>
        <taxon>Ecdysozoa</taxon>
        <taxon>Arthropoda</taxon>
        <taxon>Crustacea</taxon>
        <taxon>Multicrustacea</taxon>
        <taxon>Malacostraca</taxon>
        <taxon>Eumalacostraca</taxon>
        <taxon>Eucarida</taxon>
        <taxon>Decapoda</taxon>
        <taxon>Dendrobranchiata</taxon>
        <taxon>Penaeoidea</taxon>
        <taxon>Penaeidae</taxon>
        <taxon>Penaeus</taxon>
    </lineage>
</organism>
<evidence type="ECO:0000256" key="2">
    <source>
        <dbReference type="ARBA" id="ARBA00023125"/>
    </source>
</evidence>
<evidence type="ECO:0000256" key="4">
    <source>
        <dbReference type="RuleBase" id="RU003894"/>
    </source>
</evidence>
<dbReference type="GO" id="GO:0030527">
    <property type="term" value="F:structural constituent of chromatin"/>
    <property type="evidence" value="ECO:0007669"/>
    <property type="project" value="InterPro"/>
</dbReference>
<evidence type="ECO:0000256" key="1">
    <source>
        <dbReference type="ARBA" id="ARBA00002809"/>
    </source>
</evidence>
<name>A0A3R7MHR1_PENVA</name>
<evidence type="ECO:0000256" key="5">
    <source>
        <dbReference type="SAM" id="SignalP"/>
    </source>
</evidence>
<dbReference type="GO" id="GO:0006334">
    <property type="term" value="P:nucleosome assembly"/>
    <property type="evidence" value="ECO:0007669"/>
    <property type="project" value="InterPro"/>
</dbReference>
<dbReference type="InterPro" id="IPR005818">
    <property type="entry name" value="Histone_H1/H5_H15"/>
</dbReference>
<dbReference type="InterPro" id="IPR036388">
    <property type="entry name" value="WH-like_DNA-bd_sf"/>
</dbReference>